<evidence type="ECO:0000313" key="3">
    <source>
        <dbReference type="Proteomes" id="UP000683291"/>
    </source>
</evidence>
<dbReference type="SUPFAM" id="SSF47413">
    <property type="entry name" value="lambda repressor-like DNA-binding domains"/>
    <property type="match status" value="1"/>
</dbReference>
<accession>A0A975JGN4</accession>
<dbReference type="Gene3D" id="1.10.260.40">
    <property type="entry name" value="lambda repressor-like DNA-binding domains"/>
    <property type="match status" value="1"/>
</dbReference>
<dbReference type="AlphaFoldDB" id="A0A975JGN4"/>
<keyword evidence="3" id="KW-1185">Reference proteome</keyword>
<reference evidence="2" key="1">
    <citation type="submission" date="2021-04" db="EMBL/GenBank/DDBJ databases">
        <title>Complete genome sequence for Sulfitobacter sp. strain JK7-1.</title>
        <authorList>
            <person name="Park S.-J."/>
        </authorList>
    </citation>
    <scope>NUCLEOTIDE SEQUENCE</scope>
    <source>
        <strain evidence="2">JK7-1</strain>
    </source>
</reference>
<protein>
    <submittedName>
        <fullName evidence="2">Helix-turn-helix transcriptional regulator</fullName>
    </submittedName>
</protein>
<gene>
    <name evidence="2" type="ORF">KDD17_05770</name>
</gene>
<dbReference type="EMBL" id="CP073581">
    <property type="protein sequence ID" value="QUJ77967.1"/>
    <property type="molecule type" value="Genomic_DNA"/>
</dbReference>
<feature type="domain" description="HTH cro/C1-type" evidence="1">
    <location>
        <begin position="15"/>
        <end position="59"/>
    </location>
</feature>
<dbReference type="Pfam" id="PF13443">
    <property type="entry name" value="HTH_26"/>
    <property type="match status" value="1"/>
</dbReference>
<dbReference type="CDD" id="cd00093">
    <property type="entry name" value="HTH_XRE"/>
    <property type="match status" value="1"/>
</dbReference>
<organism evidence="2 3">
    <name type="scientific">Sulfitobacter albidus</name>
    <dbReference type="NCBI Taxonomy" id="2829501"/>
    <lineage>
        <taxon>Bacteria</taxon>
        <taxon>Pseudomonadati</taxon>
        <taxon>Pseudomonadota</taxon>
        <taxon>Alphaproteobacteria</taxon>
        <taxon>Rhodobacterales</taxon>
        <taxon>Roseobacteraceae</taxon>
        <taxon>Sulfitobacter</taxon>
    </lineage>
</organism>
<dbReference type="KEGG" id="sual:KDD17_05770"/>
<dbReference type="InterPro" id="IPR010982">
    <property type="entry name" value="Lambda_DNA-bd_dom_sf"/>
</dbReference>
<sequence length="252" mass="28222">MFGANLRSLSAPFGSVSKLSRELGINRTQLNRYLSGESFPRPDVLARICSFFDVDARVLLEPIDSLPRTKDAGEDPFVADFLGAGERHIPQAHLPDGFYRVLRRSFSREDRFHSVLVRICRVGARTYLRGFAPISALPRDAMVRSTSAREFRGRVMSQGDGLSIMMTGQNGTDAVFNYLRKMPSHRNNLWLGYAVRSVPEHAAGERVTRTLYEYLGNRISDGLTAGRRAGPLGIDDLLPTQLRLLRPDTAFH</sequence>
<evidence type="ECO:0000313" key="2">
    <source>
        <dbReference type="EMBL" id="QUJ77967.1"/>
    </source>
</evidence>
<dbReference type="Proteomes" id="UP000683291">
    <property type="component" value="Chromosome 1"/>
</dbReference>
<evidence type="ECO:0000259" key="1">
    <source>
        <dbReference type="PROSITE" id="PS50943"/>
    </source>
</evidence>
<name>A0A975JGN4_9RHOB</name>
<dbReference type="PROSITE" id="PS50943">
    <property type="entry name" value="HTH_CROC1"/>
    <property type="match status" value="1"/>
</dbReference>
<dbReference type="GO" id="GO:0003677">
    <property type="term" value="F:DNA binding"/>
    <property type="evidence" value="ECO:0007669"/>
    <property type="project" value="InterPro"/>
</dbReference>
<dbReference type="InterPro" id="IPR001387">
    <property type="entry name" value="Cro/C1-type_HTH"/>
</dbReference>
<proteinExistence type="predicted"/>